<evidence type="ECO:0000313" key="2">
    <source>
        <dbReference type="EMBL" id="KZV16942.1"/>
    </source>
</evidence>
<protein>
    <submittedName>
        <fullName evidence="2">Uncharacterized protein</fullName>
    </submittedName>
</protein>
<dbReference type="EMBL" id="KV018499">
    <property type="protein sequence ID" value="KZV16942.1"/>
    <property type="molecule type" value="Genomic_DNA"/>
</dbReference>
<name>A0A2Z7ADD4_9LAMI</name>
<sequence>MPRNPRRRRPKNATSSPSSALLRQPLAGAPSAGLPPSPAGSSRSIHGLNHALHGQAEAQESGSRTQLDGCSQHDPSWLDQAVEPSST</sequence>
<proteinExistence type="predicted"/>
<keyword evidence="3" id="KW-1185">Reference proteome</keyword>
<feature type="compositionally biased region" description="Polar residues" evidence="1">
    <location>
        <begin position="58"/>
        <end position="69"/>
    </location>
</feature>
<organism evidence="2 3">
    <name type="scientific">Dorcoceras hygrometricum</name>
    <dbReference type="NCBI Taxonomy" id="472368"/>
    <lineage>
        <taxon>Eukaryota</taxon>
        <taxon>Viridiplantae</taxon>
        <taxon>Streptophyta</taxon>
        <taxon>Embryophyta</taxon>
        <taxon>Tracheophyta</taxon>
        <taxon>Spermatophyta</taxon>
        <taxon>Magnoliopsida</taxon>
        <taxon>eudicotyledons</taxon>
        <taxon>Gunneridae</taxon>
        <taxon>Pentapetalae</taxon>
        <taxon>asterids</taxon>
        <taxon>lamiids</taxon>
        <taxon>Lamiales</taxon>
        <taxon>Gesneriaceae</taxon>
        <taxon>Didymocarpoideae</taxon>
        <taxon>Trichosporeae</taxon>
        <taxon>Loxocarpinae</taxon>
        <taxon>Dorcoceras</taxon>
    </lineage>
</organism>
<feature type="compositionally biased region" description="Polar residues" evidence="1">
    <location>
        <begin position="12"/>
        <end position="21"/>
    </location>
</feature>
<evidence type="ECO:0000313" key="3">
    <source>
        <dbReference type="Proteomes" id="UP000250235"/>
    </source>
</evidence>
<feature type="compositionally biased region" description="Basic residues" evidence="1">
    <location>
        <begin position="1"/>
        <end position="11"/>
    </location>
</feature>
<dbReference type="AlphaFoldDB" id="A0A2Z7ADD4"/>
<gene>
    <name evidence="2" type="ORF">F511_18863</name>
</gene>
<evidence type="ECO:0000256" key="1">
    <source>
        <dbReference type="SAM" id="MobiDB-lite"/>
    </source>
</evidence>
<accession>A0A2Z7ADD4</accession>
<feature type="region of interest" description="Disordered" evidence="1">
    <location>
        <begin position="1"/>
        <end position="87"/>
    </location>
</feature>
<reference evidence="2 3" key="1">
    <citation type="journal article" date="2015" name="Proc. Natl. Acad. Sci. U.S.A.">
        <title>The resurrection genome of Boea hygrometrica: A blueprint for survival of dehydration.</title>
        <authorList>
            <person name="Xiao L."/>
            <person name="Yang G."/>
            <person name="Zhang L."/>
            <person name="Yang X."/>
            <person name="Zhao S."/>
            <person name="Ji Z."/>
            <person name="Zhou Q."/>
            <person name="Hu M."/>
            <person name="Wang Y."/>
            <person name="Chen M."/>
            <person name="Xu Y."/>
            <person name="Jin H."/>
            <person name="Xiao X."/>
            <person name="Hu G."/>
            <person name="Bao F."/>
            <person name="Hu Y."/>
            <person name="Wan P."/>
            <person name="Li L."/>
            <person name="Deng X."/>
            <person name="Kuang T."/>
            <person name="Xiang C."/>
            <person name="Zhu J.K."/>
            <person name="Oliver M.J."/>
            <person name="He Y."/>
        </authorList>
    </citation>
    <scope>NUCLEOTIDE SEQUENCE [LARGE SCALE GENOMIC DNA]</scope>
    <source>
        <strain evidence="3">cv. XS01</strain>
    </source>
</reference>
<dbReference type="Proteomes" id="UP000250235">
    <property type="component" value="Unassembled WGS sequence"/>
</dbReference>